<keyword evidence="2" id="KW-0812">Transmembrane</keyword>
<feature type="compositionally biased region" description="Polar residues" evidence="1">
    <location>
        <begin position="47"/>
        <end position="59"/>
    </location>
</feature>
<keyword evidence="4" id="KW-1185">Reference proteome</keyword>
<proteinExistence type="predicted"/>
<keyword evidence="2" id="KW-1133">Transmembrane helix</keyword>
<accession>A0ABD3N6B2</accession>
<gene>
    <name evidence="3" type="ORF">ACHAW5_007351</name>
</gene>
<comment type="caution">
    <text evidence="3">The sequence shown here is derived from an EMBL/GenBank/DDBJ whole genome shotgun (WGS) entry which is preliminary data.</text>
</comment>
<feature type="region of interest" description="Disordered" evidence="1">
    <location>
        <begin position="1"/>
        <end position="86"/>
    </location>
</feature>
<keyword evidence="2" id="KW-0472">Membrane</keyword>
<evidence type="ECO:0000256" key="2">
    <source>
        <dbReference type="SAM" id="Phobius"/>
    </source>
</evidence>
<sequence>MAFPRMAASQVLVRRHRNRDGHEDVPPAPTSSSGNANGGDVDEEAPATQNINVGTSSATRDVAGTNDNDDSSPPMTGGNLSAGESHEGELVVQVPNSWQHSASIPPSFVLPPMAWEQSEEATALRREAIHREVERVQRANFIHFLVLCLVPTALLVIVIFAILSEDGECGDVADHKLVSCAMEPRSFANAFTTTCVCDAVRIVASDEP</sequence>
<reference evidence="3 4" key="1">
    <citation type="submission" date="2024-10" db="EMBL/GenBank/DDBJ databases">
        <title>Updated reference genomes for cyclostephanoid diatoms.</title>
        <authorList>
            <person name="Roberts W.R."/>
            <person name="Alverson A.J."/>
        </authorList>
    </citation>
    <scope>NUCLEOTIDE SEQUENCE [LARGE SCALE GENOMIC DNA]</scope>
    <source>
        <strain evidence="3 4">AJA276-08</strain>
    </source>
</reference>
<dbReference type="EMBL" id="JALLAZ020001599">
    <property type="protein sequence ID" value="KAL3771649.1"/>
    <property type="molecule type" value="Genomic_DNA"/>
</dbReference>
<evidence type="ECO:0008006" key="5">
    <source>
        <dbReference type="Google" id="ProtNLM"/>
    </source>
</evidence>
<dbReference type="AlphaFoldDB" id="A0ABD3N6B2"/>
<dbReference type="Proteomes" id="UP001530315">
    <property type="component" value="Unassembled WGS sequence"/>
</dbReference>
<evidence type="ECO:0000313" key="3">
    <source>
        <dbReference type="EMBL" id="KAL3771649.1"/>
    </source>
</evidence>
<name>A0ABD3N6B2_9STRA</name>
<evidence type="ECO:0000256" key="1">
    <source>
        <dbReference type="SAM" id="MobiDB-lite"/>
    </source>
</evidence>
<protein>
    <recommendedName>
        <fullName evidence="5">Transmembrane protein</fullName>
    </recommendedName>
</protein>
<evidence type="ECO:0000313" key="4">
    <source>
        <dbReference type="Proteomes" id="UP001530315"/>
    </source>
</evidence>
<feature type="transmembrane region" description="Helical" evidence="2">
    <location>
        <begin position="141"/>
        <end position="163"/>
    </location>
</feature>
<organism evidence="3 4">
    <name type="scientific">Stephanodiscus triporus</name>
    <dbReference type="NCBI Taxonomy" id="2934178"/>
    <lineage>
        <taxon>Eukaryota</taxon>
        <taxon>Sar</taxon>
        <taxon>Stramenopiles</taxon>
        <taxon>Ochrophyta</taxon>
        <taxon>Bacillariophyta</taxon>
        <taxon>Coscinodiscophyceae</taxon>
        <taxon>Thalassiosirophycidae</taxon>
        <taxon>Stephanodiscales</taxon>
        <taxon>Stephanodiscaceae</taxon>
        <taxon>Stephanodiscus</taxon>
    </lineage>
</organism>